<feature type="transmembrane region" description="Helical" evidence="1">
    <location>
        <begin position="20"/>
        <end position="48"/>
    </location>
</feature>
<reference evidence="2 3" key="1">
    <citation type="journal article" date="2018" name="Biotechnol. Biofuels">
        <title>Integrative visual omics of the white-rot fungus Polyporus brumalis exposes the biotechnological potential of its oxidative enzymes for delignifying raw plant biomass.</title>
        <authorList>
            <person name="Miyauchi S."/>
            <person name="Rancon A."/>
            <person name="Drula E."/>
            <person name="Hage H."/>
            <person name="Chaduli D."/>
            <person name="Favel A."/>
            <person name="Grisel S."/>
            <person name="Henrissat B."/>
            <person name="Herpoel-Gimbert I."/>
            <person name="Ruiz-Duenas F.J."/>
            <person name="Chevret D."/>
            <person name="Hainaut M."/>
            <person name="Lin J."/>
            <person name="Wang M."/>
            <person name="Pangilinan J."/>
            <person name="Lipzen A."/>
            <person name="Lesage-Meessen L."/>
            <person name="Navarro D."/>
            <person name="Riley R."/>
            <person name="Grigoriev I.V."/>
            <person name="Zhou S."/>
            <person name="Raouche S."/>
            <person name="Rosso M.N."/>
        </authorList>
    </citation>
    <scope>NUCLEOTIDE SEQUENCE [LARGE SCALE GENOMIC DNA]</scope>
    <source>
        <strain evidence="2 3">BRFM 1820</strain>
    </source>
</reference>
<dbReference type="OrthoDB" id="2771214at2759"/>
<proteinExistence type="predicted"/>
<dbReference type="Proteomes" id="UP000256964">
    <property type="component" value="Unassembled WGS sequence"/>
</dbReference>
<evidence type="ECO:0000313" key="2">
    <source>
        <dbReference type="EMBL" id="RDX48388.1"/>
    </source>
</evidence>
<keyword evidence="3" id="KW-1185">Reference proteome</keyword>
<accession>A0A371D790</accession>
<organism evidence="2 3">
    <name type="scientific">Lentinus brumalis</name>
    <dbReference type="NCBI Taxonomy" id="2498619"/>
    <lineage>
        <taxon>Eukaryota</taxon>
        <taxon>Fungi</taxon>
        <taxon>Dikarya</taxon>
        <taxon>Basidiomycota</taxon>
        <taxon>Agaricomycotina</taxon>
        <taxon>Agaricomycetes</taxon>
        <taxon>Polyporales</taxon>
        <taxon>Polyporaceae</taxon>
        <taxon>Lentinus</taxon>
    </lineage>
</organism>
<keyword evidence="1" id="KW-0472">Membrane</keyword>
<dbReference type="EMBL" id="KZ857412">
    <property type="protein sequence ID" value="RDX48388.1"/>
    <property type="molecule type" value="Genomic_DNA"/>
</dbReference>
<protein>
    <submittedName>
        <fullName evidence="2">Uncharacterized protein</fullName>
    </submittedName>
</protein>
<keyword evidence="1" id="KW-0812">Transmembrane</keyword>
<gene>
    <name evidence="2" type="ORF">OH76DRAFT_1484011</name>
</gene>
<dbReference type="AlphaFoldDB" id="A0A371D790"/>
<keyword evidence="1" id="KW-1133">Transmembrane helix</keyword>
<evidence type="ECO:0000256" key="1">
    <source>
        <dbReference type="SAM" id="Phobius"/>
    </source>
</evidence>
<sequence length="73" mass="8177">MRSLKLYEHPDFTAEPEDVSLLTTICFVLTLAVAGGVFILSISCLLFWDDCQTSYPIYSARPHLLTVQQVLKG</sequence>
<name>A0A371D790_9APHY</name>
<evidence type="ECO:0000313" key="3">
    <source>
        <dbReference type="Proteomes" id="UP000256964"/>
    </source>
</evidence>